<dbReference type="GO" id="GO:0015112">
    <property type="term" value="F:nitrate transmembrane transporter activity"/>
    <property type="evidence" value="ECO:0007669"/>
    <property type="project" value="InterPro"/>
</dbReference>
<sequence length="323" mass="34245">MVIFVGIALLVFCPDTPTGPWAQRTNVAQESLECHSVDYTPAVAVVPGAITDKHPSATTDPSPPPTTPAPRNSPATPKKTTTPLALAALHPRPDPLPFDCDPEAQHPSSASSPISTVPIPPTLAQALRIAVSPQTVFHVLAYMNSFGAELAINAVPLVLLHRHLPVPLPDRRRQPRRRVRLPQFFTRPLGGVVSDLLYKYSRHNLWFKKGWVVACGLTAGSLLIVLGRVDPRGGGRVWAGFAGGGVLQAGNGANFSLVPHVHPGADGLLSGLTGAGGNLGDSKADTGDFPILRRGRGSLAYGRTTRPAHPEDPEPPKTQSYLP</sequence>
<dbReference type="EMBL" id="JAHCVI010000005">
    <property type="protein sequence ID" value="KAG7284740.1"/>
    <property type="molecule type" value="Genomic_DNA"/>
</dbReference>
<keyword evidence="8" id="KW-1185">Reference proteome</keyword>
<dbReference type="Proteomes" id="UP001197093">
    <property type="component" value="Unassembled WGS sequence"/>
</dbReference>
<dbReference type="InterPro" id="IPR044772">
    <property type="entry name" value="NO3_transporter"/>
</dbReference>
<feature type="signal peptide" evidence="6">
    <location>
        <begin position="1"/>
        <end position="18"/>
    </location>
</feature>
<feature type="region of interest" description="Disordered" evidence="5">
    <location>
        <begin position="51"/>
        <end position="117"/>
    </location>
</feature>
<accession>A0AAD4EPA9</accession>
<feature type="region of interest" description="Disordered" evidence="5">
    <location>
        <begin position="298"/>
        <end position="323"/>
    </location>
</feature>
<evidence type="ECO:0000313" key="7">
    <source>
        <dbReference type="EMBL" id="KAG7284740.1"/>
    </source>
</evidence>
<gene>
    <name evidence="7" type="ORF">NEMBOFW57_009351</name>
</gene>
<evidence type="ECO:0000256" key="2">
    <source>
        <dbReference type="ARBA" id="ARBA00022692"/>
    </source>
</evidence>
<dbReference type="PANTHER" id="PTHR23515">
    <property type="entry name" value="HIGH-AFFINITY NITRATE TRANSPORTER 2.3"/>
    <property type="match status" value="1"/>
</dbReference>
<evidence type="ECO:0000313" key="8">
    <source>
        <dbReference type="Proteomes" id="UP001197093"/>
    </source>
</evidence>
<evidence type="ECO:0000256" key="6">
    <source>
        <dbReference type="SAM" id="SignalP"/>
    </source>
</evidence>
<keyword evidence="3" id="KW-1133">Transmembrane helix</keyword>
<dbReference type="Gene3D" id="1.20.1250.20">
    <property type="entry name" value="MFS general substrate transporter like domains"/>
    <property type="match status" value="1"/>
</dbReference>
<evidence type="ECO:0000256" key="3">
    <source>
        <dbReference type="ARBA" id="ARBA00022989"/>
    </source>
</evidence>
<comment type="subcellular location">
    <subcellularLocation>
        <location evidence="1">Membrane</location>
        <topology evidence="1">Multi-pass membrane protein</topology>
    </subcellularLocation>
</comment>
<protein>
    <submittedName>
        <fullName evidence="7">Uncharacterized protein</fullName>
    </submittedName>
</protein>
<keyword evidence="2" id="KW-0812">Transmembrane</keyword>
<evidence type="ECO:0000256" key="5">
    <source>
        <dbReference type="SAM" id="MobiDB-lite"/>
    </source>
</evidence>
<dbReference type="InterPro" id="IPR036259">
    <property type="entry name" value="MFS_trans_sf"/>
</dbReference>
<feature type="chain" id="PRO_5042068543" evidence="6">
    <location>
        <begin position="19"/>
        <end position="323"/>
    </location>
</feature>
<keyword evidence="6" id="KW-0732">Signal</keyword>
<evidence type="ECO:0000256" key="4">
    <source>
        <dbReference type="ARBA" id="ARBA00023136"/>
    </source>
</evidence>
<proteinExistence type="predicted"/>
<reference evidence="7" key="1">
    <citation type="submission" date="2023-02" db="EMBL/GenBank/DDBJ databases">
        <authorList>
            <person name="Palmer J.M."/>
        </authorList>
    </citation>
    <scope>NUCLEOTIDE SEQUENCE</scope>
    <source>
        <strain evidence="7">FW57</strain>
    </source>
</reference>
<keyword evidence="4" id="KW-0472">Membrane</keyword>
<comment type="caution">
    <text evidence="7">The sequence shown here is derived from an EMBL/GenBank/DDBJ whole genome shotgun (WGS) entry which is preliminary data.</text>
</comment>
<name>A0AAD4EPA9_9PEZI</name>
<dbReference type="AlphaFoldDB" id="A0AAD4EPA9"/>
<evidence type="ECO:0000256" key="1">
    <source>
        <dbReference type="ARBA" id="ARBA00004141"/>
    </source>
</evidence>
<feature type="compositionally biased region" description="Low complexity" evidence="5">
    <location>
        <begin position="69"/>
        <end position="90"/>
    </location>
</feature>
<organism evidence="7 8">
    <name type="scientific">Staphylotrichum longicolle</name>
    <dbReference type="NCBI Taxonomy" id="669026"/>
    <lineage>
        <taxon>Eukaryota</taxon>
        <taxon>Fungi</taxon>
        <taxon>Dikarya</taxon>
        <taxon>Ascomycota</taxon>
        <taxon>Pezizomycotina</taxon>
        <taxon>Sordariomycetes</taxon>
        <taxon>Sordariomycetidae</taxon>
        <taxon>Sordariales</taxon>
        <taxon>Chaetomiaceae</taxon>
        <taxon>Staphylotrichum</taxon>
    </lineage>
</organism>
<dbReference type="GO" id="GO:0016020">
    <property type="term" value="C:membrane"/>
    <property type="evidence" value="ECO:0007669"/>
    <property type="project" value="UniProtKB-SubCell"/>
</dbReference>
<feature type="compositionally biased region" description="Low complexity" evidence="5">
    <location>
        <begin position="107"/>
        <end position="117"/>
    </location>
</feature>